<reference evidence="4" key="1">
    <citation type="submission" date="2016-09" db="EMBL/GenBank/DDBJ databases">
        <authorList>
            <person name="Varghese N."/>
            <person name="Submissions S."/>
        </authorList>
    </citation>
    <scope>NUCLEOTIDE SEQUENCE [LARGE SCALE GENOMIC DNA]</scope>
    <source>
        <strain evidence="4">ANC 4422</strain>
    </source>
</reference>
<evidence type="ECO:0000313" key="3">
    <source>
        <dbReference type="EMBL" id="SDB90415.1"/>
    </source>
</evidence>
<dbReference type="PANTHER" id="PTHR37944:SF1">
    <property type="entry name" value="PORIN B"/>
    <property type="match status" value="1"/>
</dbReference>
<evidence type="ECO:0000256" key="1">
    <source>
        <dbReference type="ARBA" id="ARBA00008769"/>
    </source>
</evidence>
<dbReference type="GO" id="GO:0016020">
    <property type="term" value="C:membrane"/>
    <property type="evidence" value="ECO:0007669"/>
    <property type="project" value="InterPro"/>
</dbReference>
<organism evidence="3 4">
    <name type="scientific">Acinetobacter boissieri</name>
    <dbReference type="NCBI Taxonomy" id="1219383"/>
    <lineage>
        <taxon>Bacteria</taxon>
        <taxon>Pseudomonadati</taxon>
        <taxon>Pseudomonadota</taxon>
        <taxon>Gammaproteobacteria</taxon>
        <taxon>Moraxellales</taxon>
        <taxon>Moraxellaceae</taxon>
        <taxon>Acinetobacter</taxon>
    </lineage>
</organism>
<keyword evidence="4" id="KW-1185">Reference proteome</keyword>
<comment type="similarity">
    <text evidence="1 2">Belongs to the OprB family.</text>
</comment>
<dbReference type="EMBL" id="FMYL01000004">
    <property type="protein sequence ID" value="SDB90415.1"/>
    <property type="molecule type" value="Genomic_DNA"/>
</dbReference>
<feature type="chain" id="PRO_5017104170" evidence="2">
    <location>
        <begin position="26"/>
        <end position="412"/>
    </location>
</feature>
<dbReference type="InterPro" id="IPR038673">
    <property type="entry name" value="OprB_sf"/>
</dbReference>
<dbReference type="Pfam" id="PF04966">
    <property type="entry name" value="OprB"/>
    <property type="match status" value="1"/>
</dbReference>
<dbReference type="RefSeq" id="WP_244518198.1">
    <property type="nucleotide sequence ID" value="NZ_FMYL01000004.1"/>
</dbReference>
<keyword evidence="2" id="KW-0732">Signal</keyword>
<dbReference type="GO" id="GO:0015288">
    <property type="term" value="F:porin activity"/>
    <property type="evidence" value="ECO:0007669"/>
    <property type="project" value="InterPro"/>
</dbReference>
<dbReference type="InterPro" id="IPR007049">
    <property type="entry name" value="Carb-sel_porin_OprB"/>
</dbReference>
<dbReference type="STRING" id="1219383.SAMN05421733_104141"/>
<dbReference type="Gene3D" id="2.40.160.180">
    <property type="entry name" value="Carbohydrate-selective porin OprB"/>
    <property type="match status" value="1"/>
</dbReference>
<dbReference type="InterPro" id="IPR052932">
    <property type="entry name" value="OprB_Porin"/>
</dbReference>
<protein>
    <submittedName>
        <fullName evidence="3">Porin, OprB family</fullName>
    </submittedName>
</protein>
<dbReference type="AlphaFoldDB" id="A0A1G6H8Y6"/>
<gene>
    <name evidence="3" type="ORF">SAMN05421733_104141</name>
</gene>
<name>A0A1G6H8Y6_9GAMM</name>
<proteinExistence type="inferred from homology"/>
<feature type="signal peptide" evidence="2">
    <location>
        <begin position="1"/>
        <end position="25"/>
    </location>
</feature>
<dbReference type="PANTHER" id="PTHR37944">
    <property type="entry name" value="PORIN B"/>
    <property type="match status" value="1"/>
</dbReference>
<dbReference type="Proteomes" id="UP000242501">
    <property type="component" value="Unassembled WGS sequence"/>
</dbReference>
<dbReference type="GO" id="GO:0008643">
    <property type="term" value="P:carbohydrate transport"/>
    <property type="evidence" value="ECO:0007669"/>
    <property type="project" value="InterPro"/>
</dbReference>
<evidence type="ECO:0000256" key="2">
    <source>
        <dbReference type="RuleBase" id="RU363072"/>
    </source>
</evidence>
<sequence>MKTTKLTLTSCVCVAILAGLTQAQASTAFDSNSPYMLGDWNGQREVLKSQGYDFSLGYTGELATILDSKNTSSHPTKYADQFSLGADLDLNKILGWQDTQAGITLTYRNGQNLTSSADALQHQVSQVQEVYGRGQTWRLTNLWVKKQFFDQKLDIKVGRFGEASEFNSADCNFQNLALCGGQVGNWAGDQWYNWPVSQWAIRVKYNLQPDLFVQVGAFEHNAENLDRGKGFNLSTDGSNGALIPVEMVWQPKLTAQHLPGEYRVGYYYSTVDKNTSGQRIDHKQGAWVSAKQQLTAQAGDTSRGLTGFASASFFDHDPTNSDDGQVSNMQNIGLSYVGLFDSRAKDEIALGFSRIHKNVSGYNSEYNAELYYGMNVTNWLTVRPNVQYVRHVGALKDGNNAWVGGVKFTTAF</sequence>
<evidence type="ECO:0000313" key="4">
    <source>
        <dbReference type="Proteomes" id="UP000242501"/>
    </source>
</evidence>
<accession>A0A1G6H8Y6</accession>